<protein>
    <submittedName>
        <fullName evidence="2">Uncharacterized protein</fullName>
    </submittedName>
</protein>
<feature type="region of interest" description="Disordered" evidence="1">
    <location>
        <begin position="185"/>
        <end position="225"/>
    </location>
</feature>
<evidence type="ECO:0000313" key="2">
    <source>
        <dbReference type="EMBL" id="GES92656.1"/>
    </source>
</evidence>
<feature type="compositionally biased region" description="Polar residues" evidence="1">
    <location>
        <begin position="44"/>
        <end position="62"/>
    </location>
</feature>
<reference evidence="2" key="1">
    <citation type="submission" date="2019-10" db="EMBL/GenBank/DDBJ databases">
        <title>Conservation and host-specific expression of non-tandemly repeated heterogenous ribosome RNA gene in arbuscular mycorrhizal fungi.</title>
        <authorList>
            <person name="Maeda T."/>
            <person name="Kobayashi Y."/>
            <person name="Nakagawa T."/>
            <person name="Ezawa T."/>
            <person name="Yamaguchi K."/>
            <person name="Bino T."/>
            <person name="Nishimoto Y."/>
            <person name="Shigenobu S."/>
            <person name="Kawaguchi M."/>
        </authorList>
    </citation>
    <scope>NUCLEOTIDE SEQUENCE</scope>
    <source>
        <strain evidence="2">HR1</strain>
    </source>
</reference>
<evidence type="ECO:0000313" key="3">
    <source>
        <dbReference type="Proteomes" id="UP000615446"/>
    </source>
</evidence>
<proteinExistence type="predicted"/>
<evidence type="ECO:0000256" key="1">
    <source>
        <dbReference type="SAM" id="MobiDB-lite"/>
    </source>
</evidence>
<organism evidence="2 3">
    <name type="scientific">Rhizophagus clarus</name>
    <dbReference type="NCBI Taxonomy" id="94130"/>
    <lineage>
        <taxon>Eukaryota</taxon>
        <taxon>Fungi</taxon>
        <taxon>Fungi incertae sedis</taxon>
        <taxon>Mucoromycota</taxon>
        <taxon>Glomeromycotina</taxon>
        <taxon>Glomeromycetes</taxon>
        <taxon>Glomerales</taxon>
        <taxon>Glomeraceae</taxon>
        <taxon>Rhizophagus</taxon>
    </lineage>
</organism>
<feature type="compositionally biased region" description="Polar residues" evidence="1">
    <location>
        <begin position="185"/>
        <end position="206"/>
    </location>
</feature>
<sequence>MDISFTEKNQSAIELLITNKDQSKMDSFTKYDKKKKRKKKKSRQNQSQEANQESLPRQSSMQKKGKTLERKDKQLDFYGEDETNYIVIGFQPSLNRVISIQVKWQKKYKTVRCKFEMNELFLEYDTNKSWMAPLNALPDNIKECIDKPMTWNGEMLKWSCHLGPSNNKSAYKHTHEIKPSKRLHTNTSQNLSHKSNTIGTGSNRISIGNRKDSKQAKKTKDKSHKISICSLDSTKKTALKKPQISKKKLAANIVTIIKTLKLLVRQ</sequence>
<gene>
    <name evidence="2" type="ORF">RCL2_001942100</name>
</gene>
<dbReference type="EMBL" id="BLAL01000215">
    <property type="protein sequence ID" value="GES92656.1"/>
    <property type="molecule type" value="Genomic_DNA"/>
</dbReference>
<name>A0A8H3LV27_9GLOM</name>
<feature type="compositionally biased region" description="Basic residues" evidence="1">
    <location>
        <begin position="32"/>
        <end position="43"/>
    </location>
</feature>
<comment type="caution">
    <text evidence="2">The sequence shown here is derived from an EMBL/GenBank/DDBJ whole genome shotgun (WGS) entry which is preliminary data.</text>
</comment>
<dbReference type="Proteomes" id="UP000615446">
    <property type="component" value="Unassembled WGS sequence"/>
</dbReference>
<accession>A0A8H3LV27</accession>
<feature type="region of interest" description="Disordered" evidence="1">
    <location>
        <begin position="26"/>
        <end position="68"/>
    </location>
</feature>
<dbReference type="AlphaFoldDB" id="A0A8H3LV27"/>
<feature type="compositionally biased region" description="Basic residues" evidence="1">
    <location>
        <begin position="216"/>
        <end position="225"/>
    </location>
</feature>